<dbReference type="SUPFAM" id="SSF56281">
    <property type="entry name" value="Metallo-hydrolase/oxidoreductase"/>
    <property type="match status" value="1"/>
</dbReference>
<protein>
    <submittedName>
        <fullName evidence="2">MBL fold metallo-hydrolase</fullName>
    </submittedName>
</protein>
<dbReference type="InterPro" id="IPR045761">
    <property type="entry name" value="ODP_dom"/>
</dbReference>
<sequence length="239" mass="26271">MTEPLASIQPVGQDIWRISVPVPPSQFPGGFSFNQYLVVDERPLLFHTGPKKLFGQVREQIEKVLPVDQLRYIAFSHVEADECGALPDFLALAPQARPVCGRVAAMVSISDLVDVEPVALDDGQVLDLGRHQLVWQDTPHLPHGWECGYLFDRTTGTLFCGDLFTQPGTGDVALVTHDILGPSEAFRREMDYFSHSRDAQTMVEKLARLEPSLLACMHGSAWKGDGAALLRSLGTALAH</sequence>
<keyword evidence="2" id="KW-0378">Hydrolase</keyword>
<feature type="domain" description="ODP" evidence="1">
    <location>
        <begin position="32"/>
        <end position="219"/>
    </location>
</feature>
<comment type="caution">
    <text evidence="2">The sequence shown here is derived from an EMBL/GenBank/DDBJ whole genome shotgun (WGS) entry which is preliminary data.</text>
</comment>
<evidence type="ECO:0000313" key="3">
    <source>
        <dbReference type="Proteomes" id="UP000469385"/>
    </source>
</evidence>
<accession>A0A6N8J0H1</accession>
<dbReference type="EMBL" id="WSEL01000011">
    <property type="protein sequence ID" value="MVQ32789.1"/>
    <property type="molecule type" value="Genomic_DNA"/>
</dbReference>
<dbReference type="CDD" id="cd07709">
    <property type="entry name" value="flavodiiron_proteins_MBL-fold"/>
    <property type="match status" value="1"/>
</dbReference>
<evidence type="ECO:0000259" key="1">
    <source>
        <dbReference type="Pfam" id="PF19583"/>
    </source>
</evidence>
<dbReference type="GO" id="GO:0016787">
    <property type="term" value="F:hydrolase activity"/>
    <property type="evidence" value="ECO:0007669"/>
    <property type="project" value="UniProtKB-KW"/>
</dbReference>
<keyword evidence="3" id="KW-1185">Reference proteome</keyword>
<proteinExistence type="predicted"/>
<name>A0A6N8J0H1_9BURK</name>
<evidence type="ECO:0000313" key="2">
    <source>
        <dbReference type="EMBL" id="MVQ32789.1"/>
    </source>
</evidence>
<reference evidence="2 3" key="1">
    <citation type="submission" date="2019-12" db="EMBL/GenBank/DDBJ databases">
        <authorList>
            <person name="Huq M.A."/>
        </authorList>
    </citation>
    <scope>NUCLEOTIDE SEQUENCE [LARGE SCALE GENOMIC DNA]</scope>
    <source>
        <strain evidence="2 3">MAH-25</strain>
    </source>
</reference>
<dbReference type="Pfam" id="PF19583">
    <property type="entry name" value="ODP"/>
    <property type="match status" value="1"/>
</dbReference>
<dbReference type="PANTHER" id="PTHR43717">
    <property type="entry name" value="ANAEROBIC NITRIC OXIDE REDUCTASE FLAVORUBREDOXIN"/>
    <property type="match status" value="1"/>
</dbReference>
<dbReference type="PANTHER" id="PTHR43717:SF1">
    <property type="entry name" value="ANAEROBIC NITRIC OXIDE REDUCTASE FLAVORUBREDOXIN"/>
    <property type="match status" value="1"/>
</dbReference>
<dbReference type="InterPro" id="IPR036866">
    <property type="entry name" value="RibonucZ/Hydroxyglut_hydro"/>
</dbReference>
<dbReference type="RefSeq" id="WP_157400905.1">
    <property type="nucleotide sequence ID" value="NZ_WSEL01000011.1"/>
</dbReference>
<organism evidence="2 3">
    <name type="scientific">Ramlibacter pinisoli</name>
    <dbReference type="NCBI Taxonomy" id="2682844"/>
    <lineage>
        <taxon>Bacteria</taxon>
        <taxon>Pseudomonadati</taxon>
        <taxon>Pseudomonadota</taxon>
        <taxon>Betaproteobacteria</taxon>
        <taxon>Burkholderiales</taxon>
        <taxon>Comamonadaceae</taxon>
        <taxon>Ramlibacter</taxon>
    </lineage>
</organism>
<dbReference type="Proteomes" id="UP000469385">
    <property type="component" value="Unassembled WGS sequence"/>
</dbReference>
<gene>
    <name evidence="2" type="ORF">GON04_25275</name>
</gene>
<dbReference type="Gene3D" id="3.60.15.10">
    <property type="entry name" value="Ribonuclease Z/Hydroxyacylglutathione hydrolase-like"/>
    <property type="match status" value="1"/>
</dbReference>
<dbReference type="AlphaFoldDB" id="A0A6N8J0H1"/>